<accession>A0A7C9VIX8</accession>
<dbReference type="InterPro" id="IPR011067">
    <property type="entry name" value="Plasmid_toxin/cell-grow_inhib"/>
</dbReference>
<gene>
    <name evidence="1" type="ORF">G4V63_04660</name>
</gene>
<name>A0A7C9VIX8_9BRAD</name>
<dbReference type="SUPFAM" id="SSF50118">
    <property type="entry name" value="Cell growth inhibitor/plasmid maintenance toxic component"/>
    <property type="match status" value="1"/>
</dbReference>
<dbReference type="AlphaFoldDB" id="A0A7C9VIX8"/>
<dbReference type="GO" id="GO:0003677">
    <property type="term" value="F:DNA binding"/>
    <property type="evidence" value="ECO:0007669"/>
    <property type="project" value="InterPro"/>
</dbReference>
<dbReference type="Proteomes" id="UP000480266">
    <property type="component" value="Unassembled WGS sequence"/>
</dbReference>
<evidence type="ECO:0000313" key="2">
    <source>
        <dbReference type="Proteomes" id="UP000480266"/>
    </source>
</evidence>
<evidence type="ECO:0000313" key="1">
    <source>
        <dbReference type="EMBL" id="NGX94535.1"/>
    </source>
</evidence>
<protein>
    <submittedName>
        <fullName evidence="1">Type II toxin-antitoxin system PemK/MazF family toxin</fullName>
    </submittedName>
</protein>
<dbReference type="Gene3D" id="2.30.30.110">
    <property type="match status" value="1"/>
</dbReference>
<comment type="caution">
    <text evidence="1">The sequence shown here is derived from an EMBL/GenBank/DDBJ whole genome shotgun (WGS) entry which is preliminary data.</text>
</comment>
<organism evidence="1 2">
    <name type="scientific">Candidatus Afipia apatlaquensis</name>
    <dbReference type="NCBI Taxonomy" id="2712852"/>
    <lineage>
        <taxon>Bacteria</taxon>
        <taxon>Pseudomonadati</taxon>
        <taxon>Pseudomonadota</taxon>
        <taxon>Alphaproteobacteria</taxon>
        <taxon>Hyphomicrobiales</taxon>
        <taxon>Nitrobacteraceae</taxon>
        <taxon>Afipia</taxon>
    </lineage>
</organism>
<proteinExistence type="predicted"/>
<dbReference type="EMBL" id="JAAMRR010000236">
    <property type="protein sequence ID" value="NGX94535.1"/>
    <property type="molecule type" value="Genomic_DNA"/>
</dbReference>
<sequence length="136" mass="15126">MTEWKPITFAPYRGAILLCDFDMARVPPEFDKRRQAIVISITSLNHKHAQAPGICTLVPTSSKEPRTIGPEDVLIPAGKYWSFSEDSWVRAKNITTISHSRLSLLHKGGRPASTEFLDATDMARVEIAIKHAMGIP</sequence>
<reference evidence="1" key="1">
    <citation type="submission" date="2020-02" db="EMBL/GenBank/DDBJ databases">
        <title>Draft genome sequence of Candidatus Afipia apatlaquensis IBT-C3, a potential strain for decolorization of textile dyes.</title>
        <authorList>
            <person name="Sanchez-Reyes A."/>
            <person name="Breton-Deval L."/>
            <person name="Mangelson H."/>
            <person name="Sanchez-Flores A."/>
        </authorList>
    </citation>
    <scope>NUCLEOTIDE SEQUENCE [LARGE SCALE GENOMIC DNA]</scope>
    <source>
        <strain evidence="1">IBT-C3</strain>
    </source>
</reference>
<dbReference type="InterPro" id="IPR003477">
    <property type="entry name" value="PemK-like"/>
</dbReference>
<keyword evidence="2" id="KW-1185">Reference proteome</keyword>
<dbReference type="Pfam" id="PF02452">
    <property type="entry name" value="PemK_toxin"/>
    <property type="match status" value="1"/>
</dbReference>